<keyword evidence="3" id="KW-1185">Reference proteome</keyword>
<name>A0ABQ3ITB6_9GAMM</name>
<dbReference type="PANTHER" id="PTHR12110:SF41">
    <property type="entry name" value="INOSOSE DEHYDRATASE"/>
    <property type="match status" value="1"/>
</dbReference>
<dbReference type="InterPro" id="IPR036237">
    <property type="entry name" value="Xyl_isomerase-like_sf"/>
</dbReference>
<evidence type="ECO:0000313" key="2">
    <source>
        <dbReference type="EMBL" id="GHE91304.1"/>
    </source>
</evidence>
<accession>A0ABQ3ITB6</accession>
<evidence type="ECO:0000259" key="1">
    <source>
        <dbReference type="Pfam" id="PF01261"/>
    </source>
</evidence>
<dbReference type="InterPro" id="IPR050312">
    <property type="entry name" value="IolE/XylAMocC-like"/>
</dbReference>
<dbReference type="InterPro" id="IPR013022">
    <property type="entry name" value="Xyl_isomerase-like_TIM-brl"/>
</dbReference>
<sequence length="270" mass="30916">MTLKSPQISLQTFTIRHHMKTPQKVEASYARLKNMGINAVELAYMKLTQPYINAVKKSCEQLEMKVATSQIKFDILQKDFDWVIDFHQQLNCNITSVSVLPLSVILGNKQNWLDFAKSLNELGARYQEKGINLLFHHHDFEFAHFVAEDGTSESGLNLLMNQTDSDNVGLVIDTYWAQKGGCSPSELIKQMKGRVQAIHLRDYNLKPRLLTMKPYDCELGKGNLNIQNIIEACKHSEVKYMAIEHASKKPFESIELSSTYLKDMGYQHLF</sequence>
<dbReference type="Proteomes" id="UP000626370">
    <property type="component" value="Unassembled WGS sequence"/>
</dbReference>
<keyword evidence="2" id="KW-0413">Isomerase</keyword>
<dbReference type="Gene3D" id="3.20.20.150">
    <property type="entry name" value="Divalent-metal-dependent TIM barrel enzymes"/>
    <property type="match status" value="1"/>
</dbReference>
<comment type="caution">
    <text evidence="2">The sequence shown here is derived from an EMBL/GenBank/DDBJ whole genome shotgun (WGS) entry which is preliminary data.</text>
</comment>
<proteinExistence type="predicted"/>
<dbReference type="GO" id="GO:0016853">
    <property type="term" value="F:isomerase activity"/>
    <property type="evidence" value="ECO:0007669"/>
    <property type="project" value="UniProtKB-KW"/>
</dbReference>
<feature type="domain" description="Xylose isomerase-like TIM barrel" evidence="1">
    <location>
        <begin position="30"/>
        <end position="246"/>
    </location>
</feature>
<protein>
    <submittedName>
        <fullName evidence="2">Sugar phosphate isomerase</fullName>
    </submittedName>
</protein>
<reference evidence="3" key="1">
    <citation type="journal article" date="2019" name="Int. J. Syst. Evol. Microbiol.">
        <title>The Global Catalogue of Microorganisms (GCM) 10K type strain sequencing project: providing services to taxonomists for standard genome sequencing and annotation.</title>
        <authorList>
            <consortium name="The Broad Institute Genomics Platform"/>
            <consortium name="The Broad Institute Genome Sequencing Center for Infectious Disease"/>
            <person name="Wu L."/>
            <person name="Ma J."/>
        </authorList>
    </citation>
    <scope>NUCLEOTIDE SEQUENCE [LARGE SCALE GENOMIC DNA]</scope>
    <source>
        <strain evidence="3">CGMCC 1.15922</strain>
    </source>
</reference>
<gene>
    <name evidence="2" type="ORF">GCM10011501_21030</name>
</gene>
<dbReference type="EMBL" id="BNAH01000007">
    <property type="protein sequence ID" value="GHE91304.1"/>
    <property type="molecule type" value="Genomic_DNA"/>
</dbReference>
<dbReference type="Pfam" id="PF01261">
    <property type="entry name" value="AP_endonuc_2"/>
    <property type="match status" value="1"/>
</dbReference>
<evidence type="ECO:0000313" key="3">
    <source>
        <dbReference type="Proteomes" id="UP000626370"/>
    </source>
</evidence>
<dbReference type="PANTHER" id="PTHR12110">
    <property type="entry name" value="HYDROXYPYRUVATE ISOMERASE"/>
    <property type="match status" value="1"/>
</dbReference>
<organism evidence="2 3">
    <name type="scientific">Thalassotalea profundi</name>
    <dbReference type="NCBI Taxonomy" id="2036687"/>
    <lineage>
        <taxon>Bacteria</taxon>
        <taxon>Pseudomonadati</taxon>
        <taxon>Pseudomonadota</taxon>
        <taxon>Gammaproteobacteria</taxon>
        <taxon>Alteromonadales</taxon>
        <taxon>Colwelliaceae</taxon>
        <taxon>Thalassotalea</taxon>
    </lineage>
</organism>
<dbReference type="RefSeq" id="WP_189378223.1">
    <property type="nucleotide sequence ID" value="NZ_BNAH01000007.1"/>
</dbReference>
<dbReference type="SUPFAM" id="SSF51658">
    <property type="entry name" value="Xylose isomerase-like"/>
    <property type="match status" value="1"/>
</dbReference>